<dbReference type="HAMAP" id="MF_01401">
    <property type="entry name" value="MsrA"/>
    <property type="match status" value="1"/>
</dbReference>
<dbReference type="InterPro" id="IPR002569">
    <property type="entry name" value="Met_Sox_Rdtase_MsrA_dom"/>
</dbReference>
<dbReference type="PANTHER" id="PTHR43774">
    <property type="entry name" value="PEPTIDE METHIONINE SULFOXIDE REDUCTASE"/>
    <property type="match status" value="1"/>
</dbReference>
<dbReference type="NCBIfam" id="TIGR00401">
    <property type="entry name" value="msrA"/>
    <property type="match status" value="1"/>
</dbReference>
<comment type="function">
    <text evidence="4">Has an important function as a repair enzyme for proteins that have been inactivated by oxidation. Catalyzes the reversible oxidation-reduction of methionine sulfoxide in proteins to methionine.</text>
</comment>
<dbReference type="PANTHER" id="PTHR43774:SF1">
    <property type="entry name" value="PEPTIDE METHIONINE SULFOXIDE REDUCTASE MSRA 2"/>
    <property type="match status" value="1"/>
</dbReference>
<evidence type="ECO:0000313" key="7">
    <source>
        <dbReference type="Proteomes" id="UP000177565"/>
    </source>
</evidence>
<evidence type="ECO:0000256" key="4">
    <source>
        <dbReference type="HAMAP-Rule" id="MF_01401"/>
    </source>
</evidence>
<comment type="catalytic activity">
    <reaction evidence="3 4">
        <text>[thioredoxin]-disulfide + L-methionine + H2O = L-methionine (S)-S-oxide + [thioredoxin]-dithiol</text>
        <dbReference type="Rhea" id="RHEA:19993"/>
        <dbReference type="Rhea" id="RHEA-COMP:10698"/>
        <dbReference type="Rhea" id="RHEA-COMP:10700"/>
        <dbReference type="ChEBI" id="CHEBI:15377"/>
        <dbReference type="ChEBI" id="CHEBI:29950"/>
        <dbReference type="ChEBI" id="CHEBI:50058"/>
        <dbReference type="ChEBI" id="CHEBI:57844"/>
        <dbReference type="ChEBI" id="CHEBI:58772"/>
        <dbReference type="EC" id="1.8.4.11"/>
    </reaction>
</comment>
<evidence type="ECO:0000259" key="5">
    <source>
        <dbReference type="Pfam" id="PF01625"/>
    </source>
</evidence>
<dbReference type="AlphaFoldDB" id="A0A1G2MT48"/>
<dbReference type="EMBL" id="MHRQ01000012">
    <property type="protein sequence ID" value="OHA27080.1"/>
    <property type="molecule type" value="Genomic_DNA"/>
</dbReference>
<feature type="active site" evidence="4">
    <location>
        <position position="17"/>
    </location>
</feature>
<dbReference type="EC" id="1.8.4.11" evidence="4"/>
<dbReference type="Pfam" id="PF01625">
    <property type="entry name" value="PMSR"/>
    <property type="match status" value="1"/>
</dbReference>
<evidence type="ECO:0000256" key="2">
    <source>
        <dbReference type="ARBA" id="ARBA00047806"/>
    </source>
</evidence>
<evidence type="ECO:0000256" key="3">
    <source>
        <dbReference type="ARBA" id="ARBA00048782"/>
    </source>
</evidence>
<dbReference type="SUPFAM" id="SSF55068">
    <property type="entry name" value="Peptide methionine sulfoxide reductase"/>
    <property type="match status" value="1"/>
</dbReference>
<comment type="catalytic activity">
    <reaction evidence="2 4">
        <text>L-methionyl-[protein] + [thioredoxin]-disulfide + H2O = L-methionyl-(S)-S-oxide-[protein] + [thioredoxin]-dithiol</text>
        <dbReference type="Rhea" id="RHEA:14217"/>
        <dbReference type="Rhea" id="RHEA-COMP:10698"/>
        <dbReference type="Rhea" id="RHEA-COMP:10700"/>
        <dbReference type="Rhea" id="RHEA-COMP:12313"/>
        <dbReference type="Rhea" id="RHEA-COMP:12315"/>
        <dbReference type="ChEBI" id="CHEBI:15377"/>
        <dbReference type="ChEBI" id="CHEBI:16044"/>
        <dbReference type="ChEBI" id="CHEBI:29950"/>
        <dbReference type="ChEBI" id="CHEBI:44120"/>
        <dbReference type="ChEBI" id="CHEBI:50058"/>
        <dbReference type="EC" id="1.8.4.11"/>
    </reaction>
</comment>
<dbReference type="STRING" id="1802312.A3C06_01105"/>
<gene>
    <name evidence="4" type="primary">msrA</name>
    <name evidence="6" type="ORF">A3C06_01105</name>
</gene>
<proteinExistence type="inferred from homology"/>
<name>A0A1G2MT48_9BACT</name>
<protein>
    <recommendedName>
        <fullName evidence="4">Peptide methionine sulfoxide reductase MsrA</fullName>
        <shortName evidence="4">Protein-methionine-S-oxide reductase</shortName>
        <ecNumber evidence="4">1.8.4.11</ecNumber>
    </recommendedName>
    <alternativeName>
        <fullName evidence="4">Peptide-methionine (S)-S-oxide reductase</fullName>
        <shortName evidence="4">Peptide Met(O) reductase</shortName>
    </alternativeName>
</protein>
<reference evidence="6 7" key="1">
    <citation type="journal article" date="2016" name="Nat. Commun.">
        <title>Thousands of microbial genomes shed light on interconnected biogeochemical processes in an aquifer system.</title>
        <authorList>
            <person name="Anantharaman K."/>
            <person name="Brown C.T."/>
            <person name="Hug L.A."/>
            <person name="Sharon I."/>
            <person name="Castelle C.J."/>
            <person name="Probst A.J."/>
            <person name="Thomas B.C."/>
            <person name="Singh A."/>
            <person name="Wilkins M.J."/>
            <person name="Karaoz U."/>
            <person name="Brodie E.L."/>
            <person name="Williams K.H."/>
            <person name="Hubbard S.S."/>
            <person name="Banfield J.F."/>
        </authorList>
    </citation>
    <scope>NUCLEOTIDE SEQUENCE [LARGE SCALE GENOMIC DNA]</scope>
</reference>
<dbReference type="Gene3D" id="3.30.1060.10">
    <property type="entry name" value="Peptide methionine sulphoxide reductase MsrA"/>
    <property type="match status" value="1"/>
</dbReference>
<comment type="caution">
    <text evidence="6">The sequence shown here is derived from an EMBL/GenBank/DDBJ whole genome shotgun (WGS) entry which is preliminary data.</text>
</comment>
<evidence type="ECO:0000313" key="6">
    <source>
        <dbReference type="EMBL" id="OHA27080.1"/>
    </source>
</evidence>
<dbReference type="GO" id="GO:0033744">
    <property type="term" value="F:L-methionine:thioredoxin-disulfide S-oxidoreductase activity"/>
    <property type="evidence" value="ECO:0007669"/>
    <property type="project" value="RHEA"/>
</dbReference>
<feature type="domain" description="Peptide methionine sulphoxide reductase MsrA" evidence="5">
    <location>
        <begin position="10"/>
        <end position="162"/>
    </location>
</feature>
<comment type="similarity">
    <text evidence="4">Belongs to the MsrA Met sulfoxide reductase family.</text>
</comment>
<dbReference type="InterPro" id="IPR036509">
    <property type="entry name" value="Met_Sox_Rdtase_MsrA_sf"/>
</dbReference>
<keyword evidence="1 4" id="KW-0560">Oxidoreductase</keyword>
<dbReference type="Proteomes" id="UP000177565">
    <property type="component" value="Unassembled WGS sequence"/>
</dbReference>
<sequence length="185" mass="20712">MQSENSKLETAVFGGGCFWCTEAVFQMLKGVASVMPGYAGGTKESPTYEEVSGGATGYIEVIEIKYDPTVISFDDLLAVFFNLHDPTTLNQQGNDVGTQYRSAIFYTTEAQKHSAEKLIKELSDGKAYDKPIVTEVKPLEAFYKAEAYHKDYYKRNSDAPYCEIVIAPKLEKLQRKFSELLNESK</sequence>
<evidence type="ECO:0000256" key="1">
    <source>
        <dbReference type="ARBA" id="ARBA00023002"/>
    </source>
</evidence>
<accession>A0A1G2MT48</accession>
<organism evidence="6 7">
    <name type="scientific">Candidatus Taylorbacteria bacterium RIFCSPHIGHO2_02_FULL_46_13</name>
    <dbReference type="NCBI Taxonomy" id="1802312"/>
    <lineage>
        <taxon>Bacteria</taxon>
        <taxon>Candidatus Tayloriibacteriota</taxon>
    </lineage>
</organism>
<dbReference type="GO" id="GO:0008113">
    <property type="term" value="F:peptide-methionine (S)-S-oxide reductase activity"/>
    <property type="evidence" value="ECO:0007669"/>
    <property type="project" value="UniProtKB-UniRule"/>
</dbReference>